<evidence type="ECO:0000313" key="1">
    <source>
        <dbReference type="EMBL" id="KAK9323784.1"/>
    </source>
</evidence>
<protein>
    <submittedName>
        <fullName evidence="1">Surfeit locus protein 5 subunit 22 of mediator complex-domain-containing protein</fullName>
    </submittedName>
</protein>
<dbReference type="EMBL" id="MU970057">
    <property type="protein sequence ID" value="KAK9323784.1"/>
    <property type="molecule type" value="Genomic_DNA"/>
</dbReference>
<reference evidence="2" key="1">
    <citation type="journal article" date="2024" name="Front. Bioeng. Biotechnol.">
        <title>Genome-scale model development and genomic sequencing of the oleaginous clade Lipomyces.</title>
        <authorList>
            <person name="Czajka J.J."/>
            <person name="Han Y."/>
            <person name="Kim J."/>
            <person name="Mondo S.J."/>
            <person name="Hofstad B.A."/>
            <person name="Robles A."/>
            <person name="Haridas S."/>
            <person name="Riley R."/>
            <person name="LaButti K."/>
            <person name="Pangilinan J."/>
            <person name="Andreopoulos W."/>
            <person name="Lipzen A."/>
            <person name="Yan J."/>
            <person name="Wang M."/>
            <person name="Ng V."/>
            <person name="Grigoriev I.V."/>
            <person name="Spatafora J.W."/>
            <person name="Magnuson J.K."/>
            <person name="Baker S.E."/>
            <person name="Pomraning K.R."/>
        </authorList>
    </citation>
    <scope>NUCLEOTIDE SEQUENCE [LARGE SCALE GENOMIC DNA]</scope>
    <source>
        <strain evidence="2">CBS 10300</strain>
    </source>
</reference>
<dbReference type="Proteomes" id="UP001489719">
    <property type="component" value="Unassembled WGS sequence"/>
</dbReference>
<organism evidence="1 2">
    <name type="scientific">Lipomyces orientalis</name>
    <dbReference type="NCBI Taxonomy" id="1233043"/>
    <lineage>
        <taxon>Eukaryota</taxon>
        <taxon>Fungi</taxon>
        <taxon>Dikarya</taxon>
        <taxon>Ascomycota</taxon>
        <taxon>Saccharomycotina</taxon>
        <taxon>Lipomycetes</taxon>
        <taxon>Lipomycetales</taxon>
        <taxon>Lipomycetaceae</taxon>
        <taxon>Lipomyces</taxon>
    </lineage>
</organism>
<comment type="caution">
    <text evidence="1">The sequence shown here is derived from an EMBL/GenBank/DDBJ whole genome shotgun (WGS) entry which is preliminary data.</text>
</comment>
<keyword evidence="2" id="KW-1185">Reference proteome</keyword>
<gene>
    <name evidence="1" type="ORF">V1517DRAFT_86890</name>
</gene>
<accession>A0ACC3TRR2</accession>
<name>A0ACC3TRR2_9ASCO</name>
<sequence>MSTITPNPAQQSQQRALTINQRINEAANTIVVEYAAIIALAPVSGKDRTTTATESYEIECHTTSIVRAIEDLLMVSRSLKESWILGQVSSSFQLNDEQT</sequence>
<proteinExistence type="predicted"/>
<evidence type="ECO:0000313" key="2">
    <source>
        <dbReference type="Proteomes" id="UP001489719"/>
    </source>
</evidence>